<accession>A0AAV5LB18</accession>
<dbReference type="InterPro" id="IPR034161">
    <property type="entry name" value="Pepsin-like_plant"/>
</dbReference>
<dbReference type="InterPro" id="IPR001969">
    <property type="entry name" value="Aspartic_peptidase_AS"/>
</dbReference>
<dbReference type="GO" id="GO:0004190">
    <property type="term" value="F:aspartic-type endopeptidase activity"/>
    <property type="evidence" value="ECO:0007669"/>
    <property type="project" value="UniProtKB-KW"/>
</dbReference>
<evidence type="ECO:0000256" key="4">
    <source>
        <dbReference type="ARBA" id="ARBA00022670"/>
    </source>
</evidence>
<keyword evidence="6" id="KW-0378">Hydrolase</keyword>
<dbReference type="InterPro" id="IPR051708">
    <property type="entry name" value="Plant_Aspart_Prot_A1"/>
</dbReference>
<name>A0AAV5LB18_9ROSI</name>
<feature type="chain" id="PRO_5043966440" description="Peptidase A1 domain-containing protein" evidence="8">
    <location>
        <begin position="26"/>
        <end position="393"/>
    </location>
</feature>
<organism evidence="10 11">
    <name type="scientific">Rubroshorea leprosula</name>
    <dbReference type="NCBI Taxonomy" id="152421"/>
    <lineage>
        <taxon>Eukaryota</taxon>
        <taxon>Viridiplantae</taxon>
        <taxon>Streptophyta</taxon>
        <taxon>Embryophyta</taxon>
        <taxon>Tracheophyta</taxon>
        <taxon>Spermatophyta</taxon>
        <taxon>Magnoliopsida</taxon>
        <taxon>eudicotyledons</taxon>
        <taxon>Gunneridae</taxon>
        <taxon>Pentapetalae</taxon>
        <taxon>rosids</taxon>
        <taxon>malvids</taxon>
        <taxon>Malvales</taxon>
        <taxon>Dipterocarpaceae</taxon>
        <taxon>Rubroshorea</taxon>
    </lineage>
</organism>
<keyword evidence="8" id="KW-0732">Signal</keyword>
<keyword evidence="3" id="KW-0964">Secreted</keyword>
<dbReference type="GO" id="GO:0005576">
    <property type="term" value="C:extracellular region"/>
    <property type="evidence" value="ECO:0007669"/>
    <property type="project" value="UniProtKB-SubCell"/>
</dbReference>
<evidence type="ECO:0000259" key="9">
    <source>
        <dbReference type="PROSITE" id="PS51767"/>
    </source>
</evidence>
<dbReference type="GO" id="GO:0006508">
    <property type="term" value="P:proteolysis"/>
    <property type="evidence" value="ECO:0007669"/>
    <property type="project" value="UniProtKB-KW"/>
</dbReference>
<gene>
    <name evidence="10" type="ORF">SLEP1_g42810</name>
</gene>
<dbReference type="InterPro" id="IPR021109">
    <property type="entry name" value="Peptidase_aspartic_dom_sf"/>
</dbReference>
<comment type="caution">
    <text evidence="10">The sequence shown here is derived from an EMBL/GenBank/DDBJ whole genome shotgun (WGS) entry which is preliminary data.</text>
</comment>
<keyword evidence="4" id="KW-0645">Protease</keyword>
<feature type="signal peptide" evidence="8">
    <location>
        <begin position="1"/>
        <end position="25"/>
    </location>
</feature>
<evidence type="ECO:0000256" key="3">
    <source>
        <dbReference type="ARBA" id="ARBA00022525"/>
    </source>
</evidence>
<dbReference type="Proteomes" id="UP001054252">
    <property type="component" value="Unassembled WGS sequence"/>
</dbReference>
<dbReference type="EMBL" id="BPVZ01000105">
    <property type="protein sequence ID" value="GKV34435.1"/>
    <property type="molecule type" value="Genomic_DNA"/>
</dbReference>
<sequence>MAACVNYLPLFILSLSTAYFAPVQSGVGFSAQLIHRDSPRSPFHNSSETHSQRLTNAFRRSINRLSHFNTSRHELQSNQDAPLFDPKSSSTYEPLSCLSTECKGLNATIDGTFCPPKAGDSTCLYTYTYGSGFTNGDLATETITLTSVSGKPIAFPKTIIGCGRNNSGTFNKEEFGIIVLGGGVVSLVSQLVPSIDGKFSYCLVSTPDMPYYSSKIYFGANAIVSGHGVVTTPLAKKNPDTYYFLTLQAISVDDVIIEFKGSAFGTTEGNIIIDSGTTATMLPKHFYLKLESAIASKIQAKRVHDPNKVYGLCYKFNSNFKVPKIVVRFAFASVKLDPLNTFIIESKHVGCFPFLPTDNGSAIYGNMNQMNFLIGYDTVKRTVSFKPTDCTIH</sequence>
<dbReference type="InterPro" id="IPR032861">
    <property type="entry name" value="TAXi_N"/>
</dbReference>
<dbReference type="Pfam" id="PF14543">
    <property type="entry name" value="TAXi_N"/>
    <property type="match status" value="1"/>
</dbReference>
<dbReference type="Gene3D" id="2.40.70.10">
    <property type="entry name" value="Acid Proteases"/>
    <property type="match status" value="2"/>
</dbReference>
<keyword evidence="5" id="KW-0064">Aspartyl protease</keyword>
<dbReference type="InterPro" id="IPR033121">
    <property type="entry name" value="PEPTIDASE_A1"/>
</dbReference>
<feature type="domain" description="Peptidase A1" evidence="9">
    <location>
        <begin position="19"/>
        <end position="386"/>
    </location>
</feature>
<evidence type="ECO:0000256" key="6">
    <source>
        <dbReference type="ARBA" id="ARBA00022801"/>
    </source>
</evidence>
<comment type="similarity">
    <text evidence="2">Belongs to the peptidase A1 family.</text>
</comment>
<dbReference type="CDD" id="cd05476">
    <property type="entry name" value="pepsin_A_like_plant"/>
    <property type="match status" value="1"/>
</dbReference>
<keyword evidence="7" id="KW-0325">Glycoprotein</keyword>
<proteinExistence type="inferred from homology"/>
<dbReference type="FunFam" id="2.40.70.10:FF:000050">
    <property type="entry name" value="Aspartic proteinase CDR1"/>
    <property type="match status" value="1"/>
</dbReference>
<comment type="subcellular location">
    <subcellularLocation>
        <location evidence="1">Secreted</location>
    </subcellularLocation>
</comment>
<dbReference type="InterPro" id="IPR032799">
    <property type="entry name" value="TAXi_C"/>
</dbReference>
<evidence type="ECO:0000313" key="11">
    <source>
        <dbReference type="Proteomes" id="UP001054252"/>
    </source>
</evidence>
<keyword evidence="11" id="KW-1185">Reference proteome</keyword>
<evidence type="ECO:0000256" key="2">
    <source>
        <dbReference type="ARBA" id="ARBA00007447"/>
    </source>
</evidence>
<evidence type="ECO:0000256" key="7">
    <source>
        <dbReference type="ARBA" id="ARBA00023180"/>
    </source>
</evidence>
<dbReference type="Pfam" id="PF14541">
    <property type="entry name" value="TAXi_C"/>
    <property type="match status" value="1"/>
</dbReference>
<dbReference type="PANTHER" id="PTHR47967:SF66">
    <property type="entry name" value="ASPARTIC PROTEINASE CDR1-RELATED"/>
    <property type="match status" value="1"/>
</dbReference>
<dbReference type="PANTHER" id="PTHR47967">
    <property type="entry name" value="OS07G0603500 PROTEIN-RELATED"/>
    <property type="match status" value="1"/>
</dbReference>
<dbReference type="PROSITE" id="PS51767">
    <property type="entry name" value="PEPTIDASE_A1"/>
    <property type="match status" value="1"/>
</dbReference>
<evidence type="ECO:0000256" key="8">
    <source>
        <dbReference type="SAM" id="SignalP"/>
    </source>
</evidence>
<dbReference type="PROSITE" id="PS00141">
    <property type="entry name" value="ASP_PROTEASE"/>
    <property type="match status" value="1"/>
</dbReference>
<protein>
    <recommendedName>
        <fullName evidence="9">Peptidase A1 domain-containing protein</fullName>
    </recommendedName>
</protein>
<evidence type="ECO:0000256" key="5">
    <source>
        <dbReference type="ARBA" id="ARBA00022750"/>
    </source>
</evidence>
<evidence type="ECO:0000256" key="1">
    <source>
        <dbReference type="ARBA" id="ARBA00004613"/>
    </source>
</evidence>
<dbReference type="SUPFAM" id="SSF50630">
    <property type="entry name" value="Acid proteases"/>
    <property type="match status" value="1"/>
</dbReference>
<dbReference type="AlphaFoldDB" id="A0AAV5LB18"/>
<evidence type="ECO:0000313" key="10">
    <source>
        <dbReference type="EMBL" id="GKV34435.1"/>
    </source>
</evidence>
<reference evidence="10 11" key="1">
    <citation type="journal article" date="2021" name="Commun. Biol.">
        <title>The genome of Shorea leprosula (Dipterocarpaceae) highlights the ecological relevance of drought in aseasonal tropical rainforests.</title>
        <authorList>
            <person name="Ng K.K.S."/>
            <person name="Kobayashi M.J."/>
            <person name="Fawcett J.A."/>
            <person name="Hatakeyama M."/>
            <person name="Paape T."/>
            <person name="Ng C.H."/>
            <person name="Ang C.C."/>
            <person name="Tnah L.H."/>
            <person name="Lee C.T."/>
            <person name="Nishiyama T."/>
            <person name="Sese J."/>
            <person name="O'Brien M.J."/>
            <person name="Copetti D."/>
            <person name="Mohd Noor M.I."/>
            <person name="Ong R.C."/>
            <person name="Putra M."/>
            <person name="Sireger I.Z."/>
            <person name="Indrioko S."/>
            <person name="Kosugi Y."/>
            <person name="Izuno A."/>
            <person name="Isagi Y."/>
            <person name="Lee S.L."/>
            <person name="Shimizu K.K."/>
        </authorList>
    </citation>
    <scope>NUCLEOTIDE SEQUENCE [LARGE SCALE GENOMIC DNA]</scope>
    <source>
        <strain evidence="10">214</strain>
    </source>
</reference>